<keyword evidence="7" id="KW-1185">Reference proteome</keyword>
<dbReference type="SMART" id="SM00062">
    <property type="entry name" value="PBPb"/>
    <property type="match status" value="1"/>
</dbReference>
<comment type="caution">
    <text evidence="6">The sequence shown here is derived from an EMBL/GenBank/DDBJ whole genome shotgun (WGS) entry which is preliminary data.</text>
</comment>
<dbReference type="Proteomes" id="UP001596484">
    <property type="component" value="Unassembled WGS sequence"/>
</dbReference>
<dbReference type="InterPro" id="IPR018313">
    <property type="entry name" value="SBP_3_CS"/>
</dbReference>
<accession>A0ABW2S709</accession>
<dbReference type="RefSeq" id="WP_378409436.1">
    <property type="nucleotide sequence ID" value="NZ_JBHTCS010000030.1"/>
</dbReference>
<protein>
    <submittedName>
        <fullName evidence="6">ABC transporter substrate-binding protein</fullName>
    </submittedName>
</protein>
<dbReference type="PANTHER" id="PTHR35936:SF17">
    <property type="entry name" value="ARGININE-BINDING EXTRACELLULAR PROTEIN ARTP"/>
    <property type="match status" value="1"/>
</dbReference>
<reference evidence="7" key="1">
    <citation type="journal article" date="2019" name="Int. J. Syst. Evol. Microbiol.">
        <title>The Global Catalogue of Microorganisms (GCM) 10K type strain sequencing project: providing services to taxonomists for standard genome sequencing and annotation.</title>
        <authorList>
            <consortium name="The Broad Institute Genomics Platform"/>
            <consortium name="The Broad Institute Genome Sequencing Center for Infectious Disease"/>
            <person name="Wu L."/>
            <person name="Ma J."/>
        </authorList>
    </citation>
    <scope>NUCLEOTIDE SEQUENCE [LARGE SCALE GENOMIC DNA]</scope>
    <source>
        <strain evidence="7">ICMP 19430</strain>
    </source>
</reference>
<comment type="similarity">
    <text evidence="2 4">Belongs to the bacterial solute-binding protein 3 family.</text>
</comment>
<organism evidence="6 7">
    <name type="scientific">Rhodococcus daqingensis</name>
    <dbReference type="NCBI Taxonomy" id="2479363"/>
    <lineage>
        <taxon>Bacteria</taxon>
        <taxon>Bacillati</taxon>
        <taxon>Actinomycetota</taxon>
        <taxon>Actinomycetes</taxon>
        <taxon>Mycobacteriales</taxon>
        <taxon>Nocardiaceae</taxon>
        <taxon>Rhodococcus</taxon>
    </lineage>
</organism>
<evidence type="ECO:0000313" key="6">
    <source>
        <dbReference type="EMBL" id="MFC7451373.1"/>
    </source>
</evidence>
<evidence type="ECO:0000256" key="3">
    <source>
        <dbReference type="ARBA" id="ARBA00022729"/>
    </source>
</evidence>
<evidence type="ECO:0000256" key="2">
    <source>
        <dbReference type="ARBA" id="ARBA00010333"/>
    </source>
</evidence>
<evidence type="ECO:0000259" key="5">
    <source>
        <dbReference type="SMART" id="SM00062"/>
    </source>
</evidence>
<dbReference type="CDD" id="cd13530">
    <property type="entry name" value="PBP2_peptides_like"/>
    <property type="match status" value="1"/>
</dbReference>
<dbReference type="SUPFAM" id="SSF53850">
    <property type="entry name" value="Periplasmic binding protein-like II"/>
    <property type="match status" value="1"/>
</dbReference>
<evidence type="ECO:0000256" key="4">
    <source>
        <dbReference type="RuleBase" id="RU003744"/>
    </source>
</evidence>
<name>A0ABW2S709_9NOCA</name>
<dbReference type="InterPro" id="IPR001638">
    <property type="entry name" value="Solute-binding_3/MltF_N"/>
</dbReference>
<keyword evidence="3" id="KW-0732">Signal</keyword>
<dbReference type="PROSITE" id="PS01039">
    <property type="entry name" value="SBP_BACTERIAL_3"/>
    <property type="match status" value="1"/>
</dbReference>
<evidence type="ECO:0000313" key="7">
    <source>
        <dbReference type="Proteomes" id="UP001596484"/>
    </source>
</evidence>
<dbReference type="EMBL" id="JBHTCS010000030">
    <property type="protein sequence ID" value="MFC7451373.1"/>
    <property type="molecule type" value="Genomic_DNA"/>
</dbReference>
<dbReference type="Gene3D" id="3.40.190.10">
    <property type="entry name" value="Periplasmic binding protein-like II"/>
    <property type="match status" value="2"/>
</dbReference>
<dbReference type="Pfam" id="PF00497">
    <property type="entry name" value="SBP_bac_3"/>
    <property type="match status" value="1"/>
</dbReference>
<gene>
    <name evidence="6" type="ORF">ACFQS9_26095</name>
</gene>
<dbReference type="PANTHER" id="PTHR35936">
    <property type="entry name" value="MEMBRANE-BOUND LYTIC MUREIN TRANSGLYCOSYLASE F"/>
    <property type="match status" value="1"/>
</dbReference>
<feature type="domain" description="Solute-binding protein family 3/N-terminal" evidence="5">
    <location>
        <begin position="7"/>
        <end position="233"/>
    </location>
</feature>
<comment type="subcellular location">
    <subcellularLocation>
        <location evidence="1">Cell envelope</location>
    </subcellularLocation>
</comment>
<evidence type="ECO:0000256" key="1">
    <source>
        <dbReference type="ARBA" id="ARBA00004196"/>
    </source>
</evidence>
<sequence length="233" mass="25078">MATSVAPLRVGSALPDPPFELLDAGKPTGFDVEFTRELAARLDRPWQLVPFTGSDFNEIFTALRAGAFDCIASGTTITPERAGLADFCSPYFTSGQSLAVDVARHPNVRGVDDLAGLTIGVQRGNTSAPIAERLVADGKAAGVHLYEYHQIGQAIDDLSTGRCDAVMKLAPVLTWLVRDRPHVVVVQRDLSREEIAIAVRAGDRALRERIEEAQRTLEADGTLGRLTATWLGG</sequence>
<proteinExistence type="inferred from homology"/>